<accession>A0A0G0LWK5</accession>
<protein>
    <recommendedName>
        <fullName evidence="1">KANL3/Tex30 alpha/beta hydrolase-like domain-containing protein</fullName>
    </recommendedName>
</protein>
<gene>
    <name evidence="2" type="ORF">UT17_C0002G0063</name>
</gene>
<evidence type="ECO:0000313" key="3">
    <source>
        <dbReference type="Proteomes" id="UP000034774"/>
    </source>
</evidence>
<comment type="caution">
    <text evidence="2">The sequence shown here is derived from an EMBL/GenBank/DDBJ whole genome shotgun (WGS) entry which is preliminary data.</text>
</comment>
<proteinExistence type="predicted"/>
<dbReference type="AlphaFoldDB" id="A0A0G0LWK5"/>
<evidence type="ECO:0000259" key="1">
    <source>
        <dbReference type="Pfam" id="PF20408"/>
    </source>
</evidence>
<dbReference type="Proteomes" id="UP000034774">
    <property type="component" value="Unassembled WGS sequence"/>
</dbReference>
<dbReference type="InterPro" id="IPR046879">
    <property type="entry name" value="KANL3/Tex30_Abhydrolase"/>
</dbReference>
<dbReference type="Pfam" id="PF20408">
    <property type="entry name" value="Abhydrolase_11"/>
    <property type="match status" value="1"/>
</dbReference>
<dbReference type="EMBL" id="LBVU01000002">
    <property type="protein sequence ID" value="KKQ92400.1"/>
    <property type="molecule type" value="Genomic_DNA"/>
</dbReference>
<evidence type="ECO:0000313" key="2">
    <source>
        <dbReference type="EMBL" id="KKQ92400.1"/>
    </source>
</evidence>
<feature type="domain" description="KANL3/Tex30 alpha/beta hydrolase-like" evidence="1">
    <location>
        <begin position="47"/>
        <end position="162"/>
    </location>
</feature>
<dbReference type="InterPro" id="IPR029058">
    <property type="entry name" value="AB_hydrolase_fold"/>
</dbReference>
<organism evidence="2 3">
    <name type="scientific">Candidatus Woesebacteria bacterium GW2011_GWB1_39_10</name>
    <dbReference type="NCBI Taxonomy" id="1618572"/>
    <lineage>
        <taxon>Bacteria</taxon>
        <taxon>Candidatus Woeseibacteriota</taxon>
    </lineage>
</organism>
<dbReference type="Gene3D" id="3.40.50.1820">
    <property type="entry name" value="alpha/beta hydrolase"/>
    <property type="match status" value="1"/>
</dbReference>
<dbReference type="STRING" id="1618572.UT17_C0002G0063"/>
<dbReference type="SUPFAM" id="SSF53474">
    <property type="entry name" value="alpha/beta-Hydrolases"/>
    <property type="match status" value="1"/>
</dbReference>
<name>A0A0G0LWK5_9BACT</name>
<sequence length="174" mass="20253">MNLILLGGNGVDNKDWIEEIELILKPYFKSTQIQYYDHWKSGTELINLNKEVDKLIKNINLKAKYIIFAKSVGSLVATKAIFDEKILPIKCFFVGVPVHWAYKHNFDINKWFKNLKVPLTIIQHTNDPITSAKELKIFLKAEGVINYNLVEWPGNDHFYKELDRIKTFVINTAK</sequence>
<reference evidence="2 3" key="1">
    <citation type="journal article" date="2015" name="Nature">
        <title>rRNA introns, odd ribosomes, and small enigmatic genomes across a large radiation of phyla.</title>
        <authorList>
            <person name="Brown C.T."/>
            <person name="Hug L.A."/>
            <person name="Thomas B.C."/>
            <person name="Sharon I."/>
            <person name="Castelle C.J."/>
            <person name="Singh A."/>
            <person name="Wilkins M.J."/>
            <person name="Williams K.H."/>
            <person name="Banfield J.F."/>
        </authorList>
    </citation>
    <scope>NUCLEOTIDE SEQUENCE [LARGE SCALE GENOMIC DNA]</scope>
</reference>